<dbReference type="InterPro" id="IPR014710">
    <property type="entry name" value="RmlC-like_jellyroll"/>
</dbReference>
<evidence type="ECO:0000313" key="3">
    <source>
        <dbReference type="Proteomes" id="UP000249081"/>
    </source>
</evidence>
<dbReference type="Gene3D" id="2.60.120.10">
    <property type="entry name" value="Jelly Rolls"/>
    <property type="match status" value="1"/>
</dbReference>
<dbReference type="EMBL" id="QBMN01000013">
    <property type="protein sequence ID" value="PZO44804.1"/>
    <property type="molecule type" value="Genomic_DNA"/>
</dbReference>
<dbReference type="SUPFAM" id="SSF51182">
    <property type="entry name" value="RmlC-like cupins"/>
    <property type="match status" value="1"/>
</dbReference>
<dbReference type="InterPro" id="IPR011051">
    <property type="entry name" value="RmlC_Cupin_sf"/>
</dbReference>
<gene>
    <name evidence="2" type="ORF">DCF17_03175</name>
</gene>
<dbReference type="Proteomes" id="UP000249081">
    <property type="component" value="Unassembled WGS sequence"/>
</dbReference>
<organism evidence="2 3">
    <name type="scientific">Shackletoniella antarctica</name>
    <dbReference type="NCBI Taxonomy" id="268115"/>
    <lineage>
        <taxon>Bacteria</taxon>
        <taxon>Bacillati</taxon>
        <taxon>Cyanobacteriota</taxon>
        <taxon>Cyanophyceae</taxon>
        <taxon>Oculatellales</taxon>
        <taxon>Oculatellaceae</taxon>
        <taxon>Shackletoniella</taxon>
    </lineage>
</organism>
<dbReference type="CDD" id="cd02226">
    <property type="entry name" value="cupin_YdbB-like"/>
    <property type="match status" value="1"/>
</dbReference>
<reference evidence="3" key="1">
    <citation type="submission" date="2018-04" db="EMBL/GenBank/DDBJ databases">
        <authorList>
            <person name="Cornet L."/>
        </authorList>
    </citation>
    <scope>NUCLEOTIDE SEQUENCE [LARGE SCALE GENOMIC DNA]</scope>
</reference>
<sequence length="130" mass="14838">MSSAAINFSEKLAMFTELWSPRVVAEMNDYQFKLVKVKGDFVWHDHQETDEVFVVLKGTMHIAFRDRDVQLSAGEMYVVPKGVEHKPYADEECHMLLVEPRSVVNTGEAGGELQAKNDLWIQQGSRVLVR</sequence>
<dbReference type="PANTHER" id="PTHR36114:SF1">
    <property type="entry name" value="16.7 KDA PROTEIN IN WHIE LOCUS"/>
    <property type="match status" value="1"/>
</dbReference>
<accession>A0A2W4WI51</accession>
<protein>
    <submittedName>
        <fullName evidence="2">Cupin</fullName>
    </submittedName>
</protein>
<reference evidence="2 3" key="2">
    <citation type="submission" date="2018-06" db="EMBL/GenBank/DDBJ databases">
        <title>Metagenomic assembly of (sub)arctic Cyanobacteria and their associated microbiome from non-axenic cultures.</title>
        <authorList>
            <person name="Baurain D."/>
        </authorList>
    </citation>
    <scope>NUCLEOTIDE SEQUENCE [LARGE SCALE GENOMIC DNA]</scope>
    <source>
        <strain evidence="2">ULC041bin1</strain>
    </source>
</reference>
<dbReference type="InterPro" id="IPR013096">
    <property type="entry name" value="Cupin_2"/>
</dbReference>
<dbReference type="PANTHER" id="PTHR36114">
    <property type="entry name" value="16.7 KDA PROTEIN IN WHIE LOCUS"/>
    <property type="match status" value="1"/>
</dbReference>
<dbReference type="Pfam" id="PF07883">
    <property type="entry name" value="Cupin_2"/>
    <property type="match status" value="1"/>
</dbReference>
<comment type="caution">
    <text evidence="2">The sequence shown here is derived from an EMBL/GenBank/DDBJ whole genome shotgun (WGS) entry which is preliminary data.</text>
</comment>
<name>A0A2W4WI51_9CYAN</name>
<evidence type="ECO:0000313" key="2">
    <source>
        <dbReference type="EMBL" id="PZO44804.1"/>
    </source>
</evidence>
<dbReference type="InterPro" id="IPR052044">
    <property type="entry name" value="PKS_Associated_Protein"/>
</dbReference>
<proteinExistence type="predicted"/>
<feature type="domain" description="Cupin type-2" evidence="1">
    <location>
        <begin position="36"/>
        <end position="98"/>
    </location>
</feature>
<dbReference type="AlphaFoldDB" id="A0A2W4WI51"/>
<evidence type="ECO:0000259" key="1">
    <source>
        <dbReference type="Pfam" id="PF07883"/>
    </source>
</evidence>